<name>A0ABV2U5L2_9ACTN</name>
<sequence length="58" mass="6676">MSRTENIPSDAEAARHARFGRLPERIRLEDTTEGHAATSLDPARDAYNYDEWLVRMCL</sequence>
<proteinExistence type="predicted"/>
<keyword evidence="2" id="KW-1185">Reference proteome</keyword>
<accession>A0ABV2U5L2</accession>
<dbReference type="RefSeq" id="WP_356496963.1">
    <property type="nucleotide sequence ID" value="NZ_JBEXEF010000005.1"/>
</dbReference>
<evidence type="ECO:0000313" key="1">
    <source>
        <dbReference type="EMBL" id="MET8433143.1"/>
    </source>
</evidence>
<evidence type="ECO:0000313" key="2">
    <source>
        <dbReference type="Proteomes" id="UP001550044"/>
    </source>
</evidence>
<dbReference type="EMBL" id="JBEXIP010000005">
    <property type="protein sequence ID" value="MET8433143.1"/>
    <property type="molecule type" value="Genomic_DNA"/>
</dbReference>
<dbReference type="Proteomes" id="UP001550044">
    <property type="component" value="Unassembled WGS sequence"/>
</dbReference>
<reference evidence="1 2" key="1">
    <citation type="submission" date="2024-06" db="EMBL/GenBank/DDBJ databases">
        <title>The Natural Products Discovery Center: Release of the First 8490 Sequenced Strains for Exploring Actinobacteria Biosynthetic Diversity.</title>
        <authorList>
            <person name="Kalkreuter E."/>
            <person name="Kautsar S.A."/>
            <person name="Yang D."/>
            <person name="Bader C.D."/>
            <person name="Teijaro C.N."/>
            <person name="Fluegel L."/>
            <person name="Davis C.M."/>
            <person name="Simpson J.R."/>
            <person name="Lauterbach L."/>
            <person name="Steele A.D."/>
            <person name="Gui C."/>
            <person name="Meng S."/>
            <person name="Li G."/>
            <person name="Viehrig K."/>
            <person name="Ye F."/>
            <person name="Su P."/>
            <person name="Kiefer A.F."/>
            <person name="Nichols A."/>
            <person name="Cepeda A.J."/>
            <person name="Yan W."/>
            <person name="Fan B."/>
            <person name="Jiang Y."/>
            <person name="Adhikari A."/>
            <person name="Zheng C.-J."/>
            <person name="Schuster L."/>
            <person name="Cowan T.M."/>
            <person name="Smanski M.J."/>
            <person name="Chevrette M.G."/>
            <person name="De Carvalho L.P.S."/>
            <person name="Shen B."/>
        </authorList>
    </citation>
    <scope>NUCLEOTIDE SEQUENCE [LARGE SCALE GENOMIC DNA]</scope>
    <source>
        <strain evidence="1 2">NPDC005137</strain>
    </source>
</reference>
<protein>
    <submittedName>
        <fullName evidence="1">Uncharacterized protein</fullName>
    </submittedName>
</protein>
<gene>
    <name evidence="1" type="ORF">ABZV61_10115</name>
</gene>
<comment type="caution">
    <text evidence="1">The sequence shown here is derived from an EMBL/GenBank/DDBJ whole genome shotgun (WGS) entry which is preliminary data.</text>
</comment>
<organism evidence="1 2">
    <name type="scientific">Streptomyces sp. 900116325</name>
    <dbReference type="NCBI Taxonomy" id="3154295"/>
    <lineage>
        <taxon>Bacteria</taxon>
        <taxon>Bacillati</taxon>
        <taxon>Actinomycetota</taxon>
        <taxon>Actinomycetes</taxon>
        <taxon>Kitasatosporales</taxon>
        <taxon>Streptomycetaceae</taxon>
        <taxon>Streptomyces</taxon>
    </lineage>
</organism>